<dbReference type="Gene3D" id="1.50.10.10">
    <property type="match status" value="1"/>
</dbReference>
<evidence type="ECO:0000313" key="2">
    <source>
        <dbReference type="EMBL" id="GLH68521.1"/>
    </source>
</evidence>
<dbReference type="SMART" id="SM00642">
    <property type="entry name" value="Aamy"/>
    <property type="match status" value="1"/>
</dbReference>
<dbReference type="EMBL" id="BSDD01000001">
    <property type="protein sequence ID" value="GLH68521.1"/>
    <property type="molecule type" value="Genomic_DNA"/>
</dbReference>
<dbReference type="PANTHER" id="PTHR10569:SF2">
    <property type="entry name" value="GLYCOGEN DEBRANCHING ENZYME"/>
    <property type="match status" value="1"/>
</dbReference>
<dbReference type="InterPro" id="IPR024742">
    <property type="entry name" value="Glycogen_debranch_N"/>
</dbReference>
<feature type="domain" description="Glycosyl hydrolase family 13 catalytic" evidence="1">
    <location>
        <begin position="120"/>
        <end position="477"/>
    </location>
</feature>
<dbReference type="InterPro" id="IPR008928">
    <property type="entry name" value="6-hairpin_glycosidase_sf"/>
</dbReference>
<sequence length="1414" mass="152787">MRYVGDRLRVDLAHPAPGQPGWRAYLRTNLTRGARAREEILALAGTVPEAQTFAGAAWRDLPLHAEEGGWSLDLALTETGHFRAKAYAVDLAGRQHWPEGDDLGVSVLPDRLRTANLVYCAFPRMFGAGRALREARDPAREAAWAELDAQGMTVIPPSGTLRDLAACLPHIFDTLGCRILHLLPVGPVPTTFARLGRFGSPYAQLDLTAIDPALVAFDRRTTAVDQFRELADGVHLRGGTLLLDIVVNHTGWGSRLMETHPEWFLRDPDGRFHSPGAWGVTWGDLVELSGGPPAFWETVAEALLTWCRRGVDGFRCDAGYMVPLEVWQYLGARVRREFPDCLFLLEGLGGAWETTERLLGEGGMQWAYSELFQNHAPQDVSGYLDHCLRQAPRLGPLVHYSETHDNDRLALRGPVWSLMRNRLSGLASQCGAYGFSAGVEWLAPEKLDVHEARGLAWGAEPNLVPELAALNRLLADHPCFFDGAQVARLSPDDAPVLALARRSGEGLDHCLVLVNLEAREARDLDLAAADWTALGAPAHDLLGPPPGLQRVEGRVRFTLQPGAAHCLAPQPVPQGLAGEAYRARRAQAAWAVQRLAEALPAEAIGPCDWRCLAERVDRDPAAFLAALTRLDPARATGDLLAALDAASAGDRYPPVVAWGPADTARSVPVPPGHWVLVADDLPFSATLRQAGLLDLNLRSIPAAGRHWAALPPRGPDGDGEAELHLDRFGEAGPPVCGTLRFCAGLPRFLGHGERGLALLTNGRGGMARLHADLGAIGSKYDCLLGANLHPDLPCDRHVLAKRLRAWVIADGFLTALGADTLERFEPGPPARWVFRANAGDGRRVPIGLDAEMPSGRNAVLLRFTRGAGKGALPEGCRVDLTVRLDLEDRGYHEETTCSGVLDAHFQASTGVLPDRPGFRFRPAPGRELRAWCEGGIYHPEPEWSLRIPHPVEAARGMAAQGDAWSPGWFELPLPAGGGLSIVVDAESREPAAAVPGTAARPARGPEEDSFGRQLETACAAFLARRGTGTTVIAGYPWFLDWGRDTLIAVRGLLAGGWHREALDILRTFGALERRGTLPNRLAAADDADRDTSDAPLWFALALEEASMALGPDVLAADAGGRSLLSVLRSVAEGYLAGTPNGIRVDPASALVWSPAHFTWMDTDHPAGTPREGYPVELQALWIRLLRQLAHLGVPAQGEGWDTLALRAEAALDRFWLPAVGWYADLLAAPSGTPAARAAPQDHLRPNQLFLVSLGLLQGPRARRMVAAAGRHLLVPGALRSLAPLAVACPLEIRDGAGRPLNDPLRPYWGRYEGDEDTRRKPAYHNGTAWVWLLPTYCEALAAAWDHAPEAVAAARALLGSLEIPLAEGCVGHLPELLDGDAPHAQRGCDAQAWSVTEALRVWRHLSEGLWAETP</sequence>
<dbReference type="InterPro" id="IPR010401">
    <property type="entry name" value="AGL/Gdb1"/>
</dbReference>
<evidence type="ECO:0000313" key="3">
    <source>
        <dbReference type="Proteomes" id="UP001165089"/>
    </source>
</evidence>
<accession>A0ABQ5Q278</accession>
<dbReference type="InterPro" id="IPR017853">
    <property type="entry name" value="GH"/>
</dbReference>
<dbReference type="InterPro" id="IPR006047">
    <property type="entry name" value="GH13_cat_dom"/>
</dbReference>
<dbReference type="SUPFAM" id="SSF48208">
    <property type="entry name" value="Six-hairpin glycosidases"/>
    <property type="match status" value="1"/>
</dbReference>
<gene>
    <name evidence="2" type="ORF">GETHPA_00540</name>
</gene>
<evidence type="ECO:0000259" key="1">
    <source>
        <dbReference type="SMART" id="SM00642"/>
    </source>
</evidence>
<protein>
    <recommendedName>
        <fullName evidence="1">Glycosyl hydrolase family 13 catalytic domain-containing protein</fullName>
    </recommendedName>
</protein>
<name>A0ABQ5Q278_9BACT</name>
<reference evidence="2 3" key="1">
    <citation type="journal article" date="2023" name="Antonie Van Leeuwenhoek">
        <title>Mesoterricola silvestris gen. nov., sp. nov., Mesoterricola sediminis sp. nov., Geothrix oryzae sp. nov., Geothrix edaphica sp. nov., Geothrix rubra sp. nov., and Geothrix limicola sp. nov., six novel members of Acidobacteriota isolated from soils.</title>
        <authorList>
            <person name="Itoh H."/>
            <person name="Sugisawa Y."/>
            <person name="Mise K."/>
            <person name="Xu Z."/>
            <person name="Kuniyasu M."/>
            <person name="Ushijima N."/>
            <person name="Kawano K."/>
            <person name="Kobayashi E."/>
            <person name="Shiratori Y."/>
            <person name="Masuda Y."/>
            <person name="Senoo K."/>
        </authorList>
    </citation>
    <scope>NUCLEOTIDE SEQUENCE [LARGE SCALE GENOMIC DNA]</scope>
    <source>
        <strain evidence="2 3">Red803</strain>
    </source>
</reference>
<organism evidence="2 3">
    <name type="scientific">Geothrix rubra</name>
    <dbReference type="NCBI Taxonomy" id="2927977"/>
    <lineage>
        <taxon>Bacteria</taxon>
        <taxon>Pseudomonadati</taxon>
        <taxon>Acidobacteriota</taxon>
        <taxon>Holophagae</taxon>
        <taxon>Holophagales</taxon>
        <taxon>Holophagaceae</taxon>
        <taxon>Geothrix</taxon>
    </lineage>
</organism>
<comment type="caution">
    <text evidence="2">The sequence shown here is derived from an EMBL/GenBank/DDBJ whole genome shotgun (WGS) entry which is preliminary data.</text>
</comment>
<dbReference type="PANTHER" id="PTHR10569">
    <property type="entry name" value="GLYCOGEN DEBRANCHING ENZYME"/>
    <property type="match status" value="1"/>
</dbReference>
<dbReference type="InterPro" id="IPR012341">
    <property type="entry name" value="6hp_glycosidase-like_sf"/>
</dbReference>
<dbReference type="Pfam" id="PF12439">
    <property type="entry name" value="GDE_N"/>
    <property type="match status" value="1"/>
</dbReference>
<dbReference type="InterPro" id="IPR032790">
    <property type="entry name" value="GDE_C"/>
</dbReference>
<dbReference type="SUPFAM" id="SSF51445">
    <property type="entry name" value="(Trans)glycosidases"/>
    <property type="match status" value="1"/>
</dbReference>
<proteinExistence type="predicted"/>
<dbReference type="Pfam" id="PF06202">
    <property type="entry name" value="GDE_C"/>
    <property type="match status" value="1"/>
</dbReference>
<keyword evidence="3" id="KW-1185">Reference proteome</keyword>
<dbReference type="Proteomes" id="UP001165089">
    <property type="component" value="Unassembled WGS sequence"/>
</dbReference>
<dbReference type="Gene3D" id="3.20.20.80">
    <property type="entry name" value="Glycosidases"/>
    <property type="match status" value="1"/>
</dbReference>